<dbReference type="EMBL" id="OU466859">
    <property type="protein sequence ID" value="CAH2055323.1"/>
    <property type="molecule type" value="Genomic_DNA"/>
</dbReference>
<sequence length="474" mass="52964">MQLSNKKNKQKMGRPHVMVIPYPAQGHVLPLMSFSRYLAQQGIQITFINTEFNHNRIINSISKSSHDDYVGDRIKLVSIPDGLEDSPEERNIPGKLSESVLRFMPTKVEELIERMISENNGGAVISCVVADQSLGWAIEVAAKFGIRRAAFCPAAAASMVLGFSIQKLVDDGLIDYDGTPKVRKAIKLSPGMPEMETDKFVWVCLKNKDSQRNIFQLMLQNNKSIESTDWLLCNSVYELETAAFGVAPKILPIGPIGLAHHSLQQESTSLGSFLPQDRDCLDWLDRKIPGSVIYVAFGSFGIMGKAQLEELAIGLAITKRPVLWVNSCGDQPPIEAGSDRIKVVRWAPQREVLSHRAIGCFVSHCGWNSTLEGAQNGIPFVCIPYFADQFINKAYICDVWKIGLGIELDERGVVPRLEVKKKIDEVMRANGDYKKRAIMVKQTLMKSVAKDGFSYENLNKFVNWVKLQSELTKF</sequence>
<dbReference type="Gene3D" id="3.40.50.2000">
    <property type="entry name" value="Glycogen Phosphorylase B"/>
    <property type="match status" value="2"/>
</dbReference>
<dbReference type="AlphaFoldDB" id="A0AAU9S223"/>
<organism evidence="4 5">
    <name type="scientific">Thlaspi arvense</name>
    <name type="common">Field penny-cress</name>
    <dbReference type="NCBI Taxonomy" id="13288"/>
    <lineage>
        <taxon>Eukaryota</taxon>
        <taxon>Viridiplantae</taxon>
        <taxon>Streptophyta</taxon>
        <taxon>Embryophyta</taxon>
        <taxon>Tracheophyta</taxon>
        <taxon>Spermatophyta</taxon>
        <taxon>Magnoliopsida</taxon>
        <taxon>eudicotyledons</taxon>
        <taxon>Gunneridae</taxon>
        <taxon>Pentapetalae</taxon>
        <taxon>rosids</taxon>
        <taxon>malvids</taxon>
        <taxon>Brassicales</taxon>
        <taxon>Brassicaceae</taxon>
        <taxon>Thlaspideae</taxon>
        <taxon>Thlaspi</taxon>
    </lineage>
</organism>
<proteinExistence type="inferred from homology"/>
<evidence type="ECO:0000313" key="5">
    <source>
        <dbReference type="Proteomes" id="UP000836841"/>
    </source>
</evidence>
<dbReference type="PANTHER" id="PTHR11926">
    <property type="entry name" value="GLUCOSYL/GLUCURONOSYL TRANSFERASES"/>
    <property type="match status" value="1"/>
</dbReference>
<keyword evidence="5" id="KW-1185">Reference proteome</keyword>
<keyword evidence="3" id="KW-0808">Transferase</keyword>
<evidence type="ECO:0000256" key="1">
    <source>
        <dbReference type="ARBA" id="ARBA00009995"/>
    </source>
</evidence>
<evidence type="ECO:0000256" key="2">
    <source>
        <dbReference type="ARBA" id="ARBA00022676"/>
    </source>
</evidence>
<evidence type="ECO:0000256" key="3">
    <source>
        <dbReference type="ARBA" id="ARBA00022679"/>
    </source>
</evidence>
<evidence type="ECO:0008006" key="6">
    <source>
        <dbReference type="Google" id="ProtNLM"/>
    </source>
</evidence>
<comment type="similarity">
    <text evidence="1">Belongs to the UDP-glycosyltransferase family.</text>
</comment>
<dbReference type="GO" id="GO:0080044">
    <property type="term" value="F:quercetin 7-O-glucosyltransferase activity"/>
    <property type="evidence" value="ECO:0007669"/>
    <property type="project" value="TreeGrafter"/>
</dbReference>
<dbReference type="CDD" id="cd03784">
    <property type="entry name" value="GT1_Gtf-like"/>
    <property type="match status" value="1"/>
</dbReference>
<gene>
    <name evidence="4" type="ORF">TAV2_LOCUS10737</name>
</gene>
<dbReference type="GO" id="GO:0080043">
    <property type="term" value="F:quercetin 3-O-glucosyltransferase activity"/>
    <property type="evidence" value="ECO:0007669"/>
    <property type="project" value="TreeGrafter"/>
</dbReference>
<name>A0AAU9S223_THLAR</name>
<dbReference type="InterPro" id="IPR002213">
    <property type="entry name" value="UDP_glucos_trans"/>
</dbReference>
<dbReference type="FunFam" id="3.40.50.2000:FF:000108">
    <property type="entry name" value="UDP-glycosyltransferase 83A1"/>
    <property type="match status" value="1"/>
</dbReference>
<dbReference type="FunFam" id="3.40.50.2000:FF:000056">
    <property type="entry name" value="Glycosyltransferase"/>
    <property type="match status" value="1"/>
</dbReference>
<evidence type="ECO:0000313" key="4">
    <source>
        <dbReference type="EMBL" id="CAH2055323.1"/>
    </source>
</evidence>
<accession>A0AAU9S223</accession>
<dbReference type="SUPFAM" id="SSF53756">
    <property type="entry name" value="UDP-Glycosyltransferase/glycogen phosphorylase"/>
    <property type="match status" value="1"/>
</dbReference>
<reference evidence="4 5" key="1">
    <citation type="submission" date="2022-03" db="EMBL/GenBank/DDBJ databases">
        <authorList>
            <person name="Nunn A."/>
            <person name="Chopra R."/>
            <person name="Nunn A."/>
            <person name="Contreras Garrido A."/>
        </authorList>
    </citation>
    <scope>NUCLEOTIDE SEQUENCE [LARGE SCALE GENOMIC DNA]</scope>
</reference>
<dbReference type="Pfam" id="PF00201">
    <property type="entry name" value="UDPGT"/>
    <property type="match status" value="1"/>
</dbReference>
<dbReference type="PANTHER" id="PTHR11926:SF1555">
    <property type="entry name" value="UDP-GLYCOSYLTRANSFERASE 83A1-LIKE"/>
    <property type="match status" value="1"/>
</dbReference>
<dbReference type="Proteomes" id="UP000836841">
    <property type="component" value="Chromosome 3"/>
</dbReference>
<protein>
    <recommendedName>
        <fullName evidence="6">Glycosyltransferase</fullName>
    </recommendedName>
</protein>
<keyword evidence="2" id="KW-0328">Glycosyltransferase</keyword>